<dbReference type="EMBL" id="ML769555">
    <property type="protein sequence ID" value="KAE9394178.1"/>
    <property type="molecule type" value="Genomic_DNA"/>
</dbReference>
<keyword evidence="2" id="KW-1185">Reference proteome</keyword>
<feature type="non-terminal residue" evidence="1">
    <location>
        <position position="1"/>
    </location>
</feature>
<gene>
    <name evidence="1" type="ORF">BT96DRAFT_747567</name>
</gene>
<dbReference type="Proteomes" id="UP000799118">
    <property type="component" value="Unassembled WGS sequence"/>
</dbReference>
<protein>
    <submittedName>
        <fullName evidence="1">Uncharacterized protein</fullName>
    </submittedName>
</protein>
<proteinExistence type="predicted"/>
<sequence>HEGHMSQFGMNCGSQSARSIGYAKSYKTHLPLKPEDYVAHDTDIIGAAGIFWSLILSSMPTEVTSLVTEKLEENAMPHLASQHVEAGSGYCIKIGEHEVIFPDAMRAPPELYLTCGYSA</sequence>
<evidence type="ECO:0000313" key="1">
    <source>
        <dbReference type="EMBL" id="KAE9394178.1"/>
    </source>
</evidence>
<organism evidence="1 2">
    <name type="scientific">Gymnopus androsaceus JB14</name>
    <dbReference type="NCBI Taxonomy" id="1447944"/>
    <lineage>
        <taxon>Eukaryota</taxon>
        <taxon>Fungi</taxon>
        <taxon>Dikarya</taxon>
        <taxon>Basidiomycota</taxon>
        <taxon>Agaricomycotina</taxon>
        <taxon>Agaricomycetes</taxon>
        <taxon>Agaricomycetidae</taxon>
        <taxon>Agaricales</taxon>
        <taxon>Marasmiineae</taxon>
        <taxon>Omphalotaceae</taxon>
        <taxon>Gymnopus</taxon>
    </lineage>
</organism>
<evidence type="ECO:0000313" key="2">
    <source>
        <dbReference type="Proteomes" id="UP000799118"/>
    </source>
</evidence>
<dbReference type="OrthoDB" id="2684108at2759"/>
<reference evidence="1" key="1">
    <citation type="journal article" date="2019" name="Environ. Microbiol.">
        <title>Fungal ecological strategies reflected in gene transcription - a case study of two litter decomposers.</title>
        <authorList>
            <person name="Barbi F."/>
            <person name="Kohler A."/>
            <person name="Barry K."/>
            <person name="Baskaran P."/>
            <person name="Daum C."/>
            <person name="Fauchery L."/>
            <person name="Ihrmark K."/>
            <person name="Kuo A."/>
            <person name="LaButti K."/>
            <person name="Lipzen A."/>
            <person name="Morin E."/>
            <person name="Grigoriev I.V."/>
            <person name="Henrissat B."/>
            <person name="Lindahl B."/>
            <person name="Martin F."/>
        </authorList>
    </citation>
    <scope>NUCLEOTIDE SEQUENCE</scope>
    <source>
        <strain evidence="1">JB14</strain>
    </source>
</reference>
<name>A0A6A4H943_9AGAR</name>
<feature type="non-terminal residue" evidence="1">
    <location>
        <position position="119"/>
    </location>
</feature>
<accession>A0A6A4H943</accession>
<dbReference type="AlphaFoldDB" id="A0A6A4H943"/>